<gene>
    <name evidence="5" type="ORF">SAMN05216231_1046</name>
</gene>
<dbReference type="EMBL" id="FNKD01000001">
    <property type="protein sequence ID" value="SDQ22859.1"/>
    <property type="molecule type" value="Genomic_DNA"/>
</dbReference>
<protein>
    <submittedName>
        <fullName evidence="5">Uncharacterized protein, contains Zn-finger domain of CHY type</fullName>
    </submittedName>
</protein>
<dbReference type="PROSITE" id="PS51266">
    <property type="entry name" value="ZF_CHY"/>
    <property type="match status" value="1"/>
</dbReference>
<feature type="domain" description="CHY-type" evidence="4">
    <location>
        <begin position="6"/>
        <end position="87"/>
    </location>
</feature>
<dbReference type="InterPro" id="IPR052604">
    <property type="entry name" value="Mito_Tim_assembly_helper"/>
</dbReference>
<keyword evidence="1" id="KW-0479">Metal-binding</keyword>
<name>A0A1H0Z5X6_9BACI</name>
<dbReference type="Proteomes" id="UP000199444">
    <property type="component" value="Unassembled WGS sequence"/>
</dbReference>
<accession>A0A1H0Z5X6</accession>
<dbReference type="InterPro" id="IPR037274">
    <property type="entry name" value="Znf_CHY_sf"/>
</dbReference>
<reference evidence="5 6" key="1">
    <citation type="submission" date="2016-10" db="EMBL/GenBank/DDBJ databases">
        <authorList>
            <person name="de Groot N.N."/>
        </authorList>
    </citation>
    <scope>NUCLEOTIDE SEQUENCE [LARGE SCALE GENOMIC DNA]</scope>
    <source>
        <strain evidence="5 6">CGMCC 1.10449</strain>
    </source>
</reference>
<evidence type="ECO:0000313" key="6">
    <source>
        <dbReference type="Proteomes" id="UP000199444"/>
    </source>
</evidence>
<evidence type="ECO:0000256" key="2">
    <source>
        <dbReference type="ARBA" id="ARBA00022771"/>
    </source>
</evidence>
<dbReference type="GO" id="GO:0008270">
    <property type="term" value="F:zinc ion binding"/>
    <property type="evidence" value="ECO:0007669"/>
    <property type="project" value="UniProtKB-KW"/>
</dbReference>
<evidence type="ECO:0000313" key="5">
    <source>
        <dbReference type="EMBL" id="SDQ22859.1"/>
    </source>
</evidence>
<dbReference type="PANTHER" id="PTHR28082:SF1">
    <property type="entry name" value="HELPER OF TIM PROTEIN 13"/>
    <property type="match status" value="1"/>
</dbReference>
<dbReference type="Pfam" id="PF05495">
    <property type="entry name" value="zf-CHY"/>
    <property type="match status" value="1"/>
</dbReference>
<dbReference type="InterPro" id="IPR008913">
    <property type="entry name" value="Znf_CHY"/>
</dbReference>
<evidence type="ECO:0000256" key="1">
    <source>
        <dbReference type="ARBA" id="ARBA00022723"/>
    </source>
</evidence>
<dbReference type="InterPro" id="IPR016694">
    <property type="entry name" value="UCP017292"/>
</dbReference>
<organism evidence="5 6">
    <name type="scientific">Virgibacillus salinus</name>
    <dbReference type="NCBI Taxonomy" id="553311"/>
    <lineage>
        <taxon>Bacteria</taxon>
        <taxon>Bacillati</taxon>
        <taxon>Bacillota</taxon>
        <taxon>Bacilli</taxon>
        <taxon>Bacillales</taxon>
        <taxon>Bacillaceae</taxon>
        <taxon>Virgibacillus</taxon>
    </lineage>
</organism>
<dbReference type="AlphaFoldDB" id="A0A1H0Z5X6"/>
<proteinExistence type="predicted"/>
<sequence>MKVNGAIDAETRCNHYHSENDRIAIKFYCCNEYYSCYHCHQQYGCGASRVWPREDFNEKAILCGTCKTELTINEYLDSGYSCPSCHVAFNPGCSLHYHLYFDKL</sequence>
<dbReference type="PIRSF" id="PIRSF017292">
    <property type="entry name" value="UCP017292_Znf_CHY"/>
    <property type="match status" value="1"/>
</dbReference>
<keyword evidence="2" id="KW-0863">Zinc-finger</keyword>
<dbReference type="SUPFAM" id="SSF161219">
    <property type="entry name" value="CHY zinc finger-like"/>
    <property type="match status" value="1"/>
</dbReference>
<dbReference type="GO" id="GO:0045041">
    <property type="term" value="P:protein import into mitochondrial intermembrane space"/>
    <property type="evidence" value="ECO:0007669"/>
    <property type="project" value="TreeGrafter"/>
</dbReference>
<evidence type="ECO:0000256" key="3">
    <source>
        <dbReference type="ARBA" id="ARBA00022833"/>
    </source>
</evidence>
<evidence type="ECO:0000259" key="4">
    <source>
        <dbReference type="PROSITE" id="PS51266"/>
    </source>
</evidence>
<keyword evidence="3" id="KW-0862">Zinc</keyword>
<dbReference type="PANTHER" id="PTHR28082">
    <property type="entry name" value="ZINC FINGER PROTEIN"/>
    <property type="match status" value="1"/>
</dbReference>
<dbReference type="STRING" id="553311.SAMN05216231_1046"/>
<keyword evidence="6" id="KW-1185">Reference proteome</keyword>
<dbReference type="RefSeq" id="WP_092491875.1">
    <property type="nucleotide sequence ID" value="NZ_FNKD01000001.1"/>
</dbReference>